<organism evidence="1 2">
    <name type="scientific">Streptomyces brasiliensis</name>
    <dbReference type="NCBI Taxonomy" id="1954"/>
    <lineage>
        <taxon>Bacteria</taxon>
        <taxon>Bacillati</taxon>
        <taxon>Actinomycetota</taxon>
        <taxon>Actinomycetes</taxon>
        <taxon>Kitasatosporales</taxon>
        <taxon>Streptomycetaceae</taxon>
        <taxon>Streptomyces</taxon>
    </lineage>
</organism>
<dbReference type="SUPFAM" id="SSF51679">
    <property type="entry name" value="Bacterial luciferase-like"/>
    <property type="match status" value="1"/>
</dbReference>
<evidence type="ECO:0000313" key="2">
    <source>
        <dbReference type="Proteomes" id="UP000657574"/>
    </source>
</evidence>
<evidence type="ECO:0000313" key="1">
    <source>
        <dbReference type="EMBL" id="GGJ11869.1"/>
    </source>
</evidence>
<gene>
    <name evidence="1" type="ORF">GCM10010121_022780</name>
</gene>
<dbReference type="Proteomes" id="UP000657574">
    <property type="component" value="Unassembled WGS sequence"/>
</dbReference>
<sequence>MYRQEMGMRLGPALGYWGRGPSADHVPPAREAERLGYDSVWTAESGARTPSRR</sequence>
<dbReference type="InterPro" id="IPR036661">
    <property type="entry name" value="Luciferase-like_sf"/>
</dbReference>
<name>A0A917KF85_9ACTN</name>
<protein>
    <recommendedName>
        <fullName evidence="3">Luciferase-like domain-containing protein</fullName>
    </recommendedName>
</protein>
<proteinExistence type="predicted"/>
<dbReference type="EMBL" id="BMQA01000006">
    <property type="protein sequence ID" value="GGJ11869.1"/>
    <property type="molecule type" value="Genomic_DNA"/>
</dbReference>
<comment type="caution">
    <text evidence="1">The sequence shown here is derived from an EMBL/GenBank/DDBJ whole genome shotgun (WGS) entry which is preliminary data.</text>
</comment>
<reference evidence="1" key="2">
    <citation type="submission" date="2020-09" db="EMBL/GenBank/DDBJ databases">
        <authorList>
            <person name="Sun Q."/>
            <person name="Ohkuma M."/>
        </authorList>
    </citation>
    <scope>NUCLEOTIDE SEQUENCE</scope>
    <source>
        <strain evidence="1">JCM 3086</strain>
    </source>
</reference>
<accession>A0A917KF85</accession>
<evidence type="ECO:0008006" key="3">
    <source>
        <dbReference type="Google" id="ProtNLM"/>
    </source>
</evidence>
<reference evidence="1" key="1">
    <citation type="journal article" date="2014" name="Int. J. Syst. Evol. Microbiol.">
        <title>Complete genome sequence of Corynebacterium casei LMG S-19264T (=DSM 44701T), isolated from a smear-ripened cheese.</title>
        <authorList>
            <consortium name="US DOE Joint Genome Institute (JGI-PGF)"/>
            <person name="Walter F."/>
            <person name="Albersmeier A."/>
            <person name="Kalinowski J."/>
            <person name="Ruckert C."/>
        </authorList>
    </citation>
    <scope>NUCLEOTIDE SEQUENCE</scope>
    <source>
        <strain evidence="1">JCM 3086</strain>
    </source>
</reference>
<keyword evidence="2" id="KW-1185">Reference proteome</keyword>
<dbReference type="AlphaFoldDB" id="A0A917KF85"/>
<dbReference type="GO" id="GO:0016705">
    <property type="term" value="F:oxidoreductase activity, acting on paired donors, with incorporation or reduction of molecular oxygen"/>
    <property type="evidence" value="ECO:0007669"/>
    <property type="project" value="InterPro"/>
</dbReference>